<evidence type="ECO:0000313" key="4">
    <source>
        <dbReference type="Proteomes" id="UP000653308"/>
    </source>
</evidence>
<gene>
    <name evidence="3" type="ORF">GCM10010384_68800</name>
</gene>
<comment type="caution">
    <text evidence="3">The sequence shown here is derived from an EMBL/GenBank/DDBJ whole genome shotgun (WGS) entry which is preliminary data.</text>
</comment>
<accession>A0ABQ3AGV0</accession>
<feature type="region of interest" description="Disordered" evidence="1">
    <location>
        <begin position="289"/>
        <end position="318"/>
    </location>
</feature>
<dbReference type="Proteomes" id="UP000653308">
    <property type="component" value="Unassembled WGS sequence"/>
</dbReference>
<dbReference type="InterPro" id="IPR013022">
    <property type="entry name" value="Xyl_isomerase-like_TIM-brl"/>
</dbReference>
<evidence type="ECO:0000256" key="1">
    <source>
        <dbReference type="SAM" id="MobiDB-lite"/>
    </source>
</evidence>
<dbReference type="RefSeq" id="WP_229864721.1">
    <property type="nucleotide sequence ID" value="NZ_BMWE01000043.1"/>
</dbReference>
<organism evidence="3 4">
    <name type="scientific">Streptomyces djakartensis</name>
    <dbReference type="NCBI Taxonomy" id="68193"/>
    <lineage>
        <taxon>Bacteria</taxon>
        <taxon>Bacillati</taxon>
        <taxon>Actinomycetota</taxon>
        <taxon>Actinomycetes</taxon>
        <taxon>Kitasatosporales</taxon>
        <taxon>Streptomycetaceae</taxon>
        <taxon>Streptomyces</taxon>
    </lineage>
</organism>
<evidence type="ECO:0000313" key="3">
    <source>
        <dbReference type="EMBL" id="GGY53491.1"/>
    </source>
</evidence>
<dbReference type="InterPro" id="IPR036237">
    <property type="entry name" value="Xyl_isomerase-like_sf"/>
</dbReference>
<dbReference type="PANTHER" id="PTHR12110:SF41">
    <property type="entry name" value="INOSOSE DEHYDRATASE"/>
    <property type="match status" value="1"/>
</dbReference>
<reference evidence="4" key="1">
    <citation type="journal article" date="2019" name="Int. J. Syst. Evol. Microbiol.">
        <title>The Global Catalogue of Microorganisms (GCM) 10K type strain sequencing project: providing services to taxonomists for standard genome sequencing and annotation.</title>
        <authorList>
            <consortium name="The Broad Institute Genomics Platform"/>
            <consortium name="The Broad Institute Genome Sequencing Center for Infectious Disease"/>
            <person name="Wu L."/>
            <person name="Ma J."/>
        </authorList>
    </citation>
    <scope>NUCLEOTIDE SEQUENCE [LARGE SCALE GENOMIC DNA]</scope>
    <source>
        <strain evidence="4">JCM 4957</strain>
    </source>
</reference>
<feature type="domain" description="Xylose isomerase-like TIM barrel" evidence="2">
    <location>
        <begin position="26"/>
        <end position="262"/>
    </location>
</feature>
<dbReference type="Gene3D" id="3.20.20.150">
    <property type="entry name" value="Divalent-metal-dependent TIM barrel enzymes"/>
    <property type="match status" value="1"/>
</dbReference>
<dbReference type="Pfam" id="PF01261">
    <property type="entry name" value="AP_endonuc_2"/>
    <property type="match status" value="1"/>
</dbReference>
<evidence type="ECO:0000259" key="2">
    <source>
        <dbReference type="Pfam" id="PF01261"/>
    </source>
</evidence>
<sequence length="318" mass="33712">MYTIGVNPWVWASPVDDEAMAELVPRIAAFGFDAVELPIEQPGDWDPARTRDLLAAHGLRAVGVCAVTSPGRDLVNAPPEAVAATVAYLKTCVDSAAAVGAPCVGGPVYAAVGRTWRMSPSERAACYADVRRALRPVADHAGERGVSIGVEALNRYETSVVNTVEQAVELIDGLPANVGLMIDTYHMNIEEADPCEALVTAGPHIKHVQVSGTDRGAPGADHFDWPRFLAGLATTGYGGAVCIESFTAQNEAIATAASIWRPLAPSQDTLARDGLSYLRTVLRGLENAPLTGNRHEEKTCSQPARYEGGFCPEPPRSV</sequence>
<dbReference type="InterPro" id="IPR050312">
    <property type="entry name" value="IolE/XylAMocC-like"/>
</dbReference>
<proteinExistence type="predicted"/>
<protein>
    <submittedName>
        <fullName evidence="3">Tagatose 3-epimerase</fullName>
    </submittedName>
</protein>
<keyword evidence="4" id="KW-1185">Reference proteome</keyword>
<dbReference type="EMBL" id="BMWE01000043">
    <property type="protein sequence ID" value="GGY53491.1"/>
    <property type="molecule type" value="Genomic_DNA"/>
</dbReference>
<name>A0ABQ3AGV0_9ACTN</name>
<dbReference type="SUPFAM" id="SSF51658">
    <property type="entry name" value="Xylose isomerase-like"/>
    <property type="match status" value="1"/>
</dbReference>
<dbReference type="PANTHER" id="PTHR12110">
    <property type="entry name" value="HYDROXYPYRUVATE ISOMERASE"/>
    <property type="match status" value="1"/>
</dbReference>